<feature type="transmembrane region" description="Helical" evidence="1">
    <location>
        <begin position="119"/>
        <end position="141"/>
    </location>
</feature>
<evidence type="ECO:0000313" key="2">
    <source>
        <dbReference type="EMBL" id="RDU42939.1"/>
    </source>
</evidence>
<name>A0A3D8H8Z9_9GAMM</name>
<reference evidence="2 3" key="1">
    <citation type="submission" date="2018-08" db="EMBL/GenBank/DDBJ databases">
        <title>Genome sequence of Marinobacter flavimaris KCTC 12185.</title>
        <authorList>
            <person name="Chun J."/>
            <person name="Kim B.-Y."/>
            <person name="Choi S.-B."/>
            <person name="Kwak M.-J."/>
        </authorList>
    </citation>
    <scope>NUCLEOTIDE SEQUENCE [LARGE SCALE GENOMIC DNA]</scope>
    <source>
        <strain evidence="2 3">KCTC 12185</strain>
    </source>
</reference>
<organism evidence="2 3">
    <name type="scientific">Marinobacter flavimaris</name>
    <dbReference type="NCBI Taxonomy" id="262076"/>
    <lineage>
        <taxon>Bacteria</taxon>
        <taxon>Pseudomonadati</taxon>
        <taxon>Pseudomonadota</taxon>
        <taxon>Gammaproteobacteria</taxon>
        <taxon>Pseudomonadales</taxon>
        <taxon>Marinobacteraceae</taxon>
        <taxon>Marinobacter</taxon>
    </lineage>
</organism>
<dbReference type="Proteomes" id="UP000256431">
    <property type="component" value="Unassembled WGS sequence"/>
</dbReference>
<dbReference type="RefSeq" id="WP_104271305.1">
    <property type="nucleotide sequence ID" value="NZ_PSSW01000008.1"/>
</dbReference>
<proteinExistence type="predicted"/>
<keyword evidence="1" id="KW-1133">Transmembrane helix</keyword>
<keyword evidence="1" id="KW-0472">Membrane</keyword>
<keyword evidence="1" id="KW-0812">Transmembrane</keyword>
<dbReference type="EMBL" id="QRDH01000001">
    <property type="protein sequence ID" value="RDU42939.1"/>
    <property type="molecule type" value="Genomic_DNA"/>
</dbReference>
<dbReference type="AlphaFoldDB" id="A0A3D8H8Z9"/>
<accession>A0A3D8H8Z9</accession>
<protein>
    <submittedName>
        <fullName evidence="2">Uncharacterized protein</fullName>
    </submittedName>
</protein>
<feature type="transmembrane region" description="Helical" evidence="1">
    <location>
        <begin position="147"/>
        <end position="165"/>
    </location>
</feature>
<comment type="caution">
    <text evidence="2">The sequence shown here is derived from an EMBL/GenBank/DDBJ whole genome shotgun (WGS) entry which is preliminary data.</text>
</comment>
<sequence length="193" mass="20976">MHDVTFNFLGLSEPRILGFESVSGEIVDVQASTGPRLHEFQTGGRYKLVIKNTEDKKISAEVDHFLADPCIGNWISLLYVTDKTHGRGKKILAGLVNLDVKKNVRTQAPIRPTRHIMRFLGIEASTGLFYGFLAGFGVTAMIATGHVGGIILGAFAGGIAYHLTISPSENKAEKKLSNDLSLELASLAQQLRN</sequence>
<gene>
    <name evidence="2" type="ORF">DXI23_04575</name>
</gene>
<evidence type="ECO:0000313" key="3">
    <source>
        <dbReference type="Proteomes" id="UP000256431"/>
    </source>
</evidence>
<evidence type="ECO:0000256" key="1">
    <source>
        <dbReference type="SAM" id="Phobius"/>
    </source>
</evidence>
<keyword evidence="3" id="KW-1185">Reference proteome</keyword>